<dbReference type="InterPro" id="IPR032675">
    <property type="entry name" value="LRR_dom_sf"/>
</dbReference>
<proteinExistence type="inferred from homology"/>
<dbReference type="InterPro" id="IPR005135">
    <property type="entry name" value="Endo/exonuclease/phosphatase"/>
</dbReference>
<accession>A0AAD4D4N5</accession>
<feature type="compositionally biased region" description="Polar residues" evidence="23">
    <location>
        <begin position="130"/>
        <end position="147"/>
    </location>
</feature>
<comment type="similarity">
    <text evidence="5">Belongs to the CCR4/nocturin family.</text>
</comment>
<organism evidence="25 26">
    <name type="scientific">Linnemannia exigua</name>
    <dbReference type="NCBI Taxonomy" id="604196"/>
    <lineage>
        <taxon>Eukaryota</taxon>
        <taxon>Fungi</taxon>
        <taxon>Fungi incertae sedis</taxon>
        <taxon>Mucoromycota</taxon>
        <taxon>Mortierellomycotina</taxon>
        <taxon>Mortierellomycetes</taxon>
        <taxon>Mortierellales</taxon>
        <taxon>Mortierellaceae</taxon>
        <taxon>Linnemannia</taxon>
    </lineage>
</organism>
<dbReference type="Proteomes" id="UP001194580">
    <property type="component" value="Unassembled WGS sequence"/>
</dbReference>
<keyword evidence="8" id="KW-0433">Leucine-rich repeat</keyword>
<evidence type="ECO:0000313" key="25">
    <source>
        <dbReference type="EMBL" id="KAG0266104.1"/>
    </source>
</evidence>
<dbReference type="SUPFAM" id="SSF56219">
    <property type="entry name" value="DNase I-like"/>
    <property type="match status" value="1"/>
</dbReference>
<evidence type="ECO:0000256" key="19">
    <source>
        <dbReference type="ARBA" id="ARBA00023475"/>
    </source>
</evidence>
<evidence type="ECO:0000256" key="3">
    <source>
        <dbReference type="ARBA" id="ARBA00004123"/>
    </source>
</evidence>
<keyword evidence="14" id="KW-0460">Magnesium</keyword>
<evidence type="ECO:0000256" key="13">
    <source>
        <dbReference type="ARBA" id="ARBA00022839"/>
    </source>
</evidence>
<evidence type="ECO:0000256" key="7">
    <source>
        <dbReference type="ARBA" id="ARBA00022490"/>
    </source>
</evidence>
<dbReference type="EMBL" id="JAAAIL010001695">
    <property type="protein sequence ID" value="KAG0266104.1"/>
    <property type="molecule type" value="Genomic_DNA"/>
</dbReference>
<dbReference type="GO" id="GO:0003723">
    <property type="term" value="F:RNA binding"/>
    <property type="evidence" value="ECO:0007669"/>
    <property type="project" value="UniProtKB-KW"/>
</dbReference>
<dbReference type="InterPro" id="IPR050410">
    <property type="entry name" value="CCR4/nocturin_mRNA_transcr"/>
</dbReference>
<dbReference type="Pfam" id="PF00560">
    <property type="entry name" value="LRR_1"/>
    <property type="match status" value="1"/>
</dbReference>
<dbReference type="InterPro" id="IPR036691">
    <property type="entry name" value="Endo/exonu/phosph_ase_sf"/>
</dbReference>
<dbReference type="Pfam" id="PF03372">
    <property type="entry name" value="Exo_endo_phos"/>
    <property type="match status" value="1"/>
</dbReference>
<keyword evidence="15" id="KW-0694">RNA-binding</keyword>
<keyword evidence="16" id="KW-0805">Transcription regulation</keyword>
<protein>
    <recommendedName>
        <fullName evidence="19">CCR4-Not complex 3'-5'-exoribonuclease subunit Ccr4</fullName>
        <ecNumber evidence="6">3.1.13.4</ecNumber>
    </recommendedName>
    <alternativeName>
        <fullName evidence="20">Carbon catabolite repressor protein 4</fullName>
    </alternativeName>
    <alternativeName>
        <fullName evidence="21">Cytoplasmic deadenylase</fullName>
    </alternativeName>
    <alternativeName>
        <fullName evidence="22">Glucose-repressible alcohol dehydrogenase transcriptional effector</fullName>
    </alternativeName>
</protein>
<evidence type="ECO:0000256" key="12">
    <source>
        <dbReference type="ARBA" id="ARBA00022801"/>
    </source>
</evidence>
<feature type="region of interest" description="Disordered" evidence="23">
    <location>
        <begin position="656"/>
        <end position="694"/>
    </location>
</feature>
<reference evidence="25" key="1">
    <citation type="journal article" date="2020" name="Fungal Divers.">
        <title>Resolving the Mortierellaceae phylogeny through synthesis of multi-gene phylogenetics and phylogenomics.</title>
        <authorList>
            <person name="Vandepol N."/>
            <person name="Liber J."/>
            <person name="Desiro A."/>
            <person name="Na H."/>
            <person name="Kennedy M."/>
            <person name="Barry K."/>
            <person name="Grigoriev I.V."/>
            <person name="Miller A.N."/>
            <person name="O'Donnell K."/>
            <person name="Stajich J.E."/>
            <person name="Bonito G."/>
        </authorList>
    </citation>
    <scope>NUCLEOTIDE SEQUENCE</scope>
    <source>
        <strain evidence="25">NRRL 28262</strain>
    </source>
</reference>
<evidence type="ECO:0000256" key="6">
    <source>
        <dbReference type="ARBA" id="ARBA00012161"/>
    </source>
</evidence>
<evidence type="ECO:0000256" key="21">
    <source>
        <dbReference type="ARBA" id="ARBA00031469"/>
    </source>
</evidence>
<dbReference type="Gene3D" id="3.80.10.10">
    <property type="entry name" value="Ribonuclease Inhibitor"/>
    <property type="match status" value="1"/>
</dbReference>
<sequence length="694" mass="76237">MADHYNPILYQTNGPNSGNNMYSPAQPSASSLVGPPTSSGYHMGPGMYNAGMARYPVQLNLAQKFQQQQQQQQQQHQQHQHQHHLPASLTPQLGAAATHYQQQLHYANVSRQSSTPHYRARAAAAVARSTNLSSAVTITDPNSPSKNGATAAAGTTTNGDSGAGSASRDKESIQPWKVLDLGGMGLKNISRELFGYSFLTALYVNHNNLHHLSPEISRLTGLTILDASGNKLTSIPPEIGLLTNLKELLLVDNGLVTLPPELGTLFQLEILALEGNPLNESLKNLLQQDGTSTVITYLRENCQVPLPPPEREWITLEDSTAAATTGTDTFTMFCYNILAEKYATPQMYGYTPSWALAWEYRKELILQEVLAYSADIICLQEVESGHVFWPKSRAKTMPEKDRRNVDGCATFFKASKFTLVDKHLVEFNHIALQRPDFRKTEDIFNRVMTKDNISVITLLEHKDTHNRVVVANAHIHWDPIFKDVKLVQVAMLMDELDKLSNQWAHLPTTSGATPTVANVGGKLPTLICGDFNSEPDSGVYEFLTKGAVAQGHDDFGDHAYGSYTTDGLSHKMTLRSSYSQVNELPFTNFTPSFVAVIDYIYYSSNFLNVLGLLGGVEKEYMSRCVGFPNAHFPSDHVPILAEFKFRGHVALPKSTPNFGAMGNNNNNNNNNSNNGGGSGNGNGNGNNRRPSSSK</sequence>
<dbReference type="GO" id="GO:0005634">
    <property type="term" value="C:nucleus"/>
    <property type="evidence" value="ECO:0007669"/>
    <property type="project" value="UniProtKB-SubCell"/>
</dbReference>
<feature type="compositionally biased region" description="Low complexity" evidence="23">
    <location>
        <begin position="148"/>
        <end position="166"/>
    </location>
</feature>
<dbReference type="CDD" id="cd09097">
    <property type="entry name" value="Deadenylase_CCR4"/>
    <property type="match status" value="1"/>
</dbReference>
<evidence type="ECO:0000256" key="11">
    <source>
        <dbReference type="ARBA" id="ARBA00022737"/>
    </source>
</evidence>
<evidence type="ECO:0000256" key="1">
    <source>
        <dbReference type="ARBA" id="ARBA00001663"/>
    </source>
</evidence>
<comment type="cofactor">
    <cofactor evidence="2">
        <name>Mg(2+)</name>
        <dbReference type="ChEBI" id="CHEBI:18420"/>
    </cofactor>
</comment>
<dbReference type="InterPro" id="IPR003591">
    <property type="entry name" value="Leu-rich_rpt_typical-subtyp"/>
</dbReference>
<keyword evidence="12" id="KW-0378">Hydrolase</keyword>
<comment type="caution">
    <text evidence="25">The sequence shown here is derived from an EMBL/GenBank/DDBJ whole genome shotgun (WGS) entry which is preliminary data.</text>
</comment>
<evidence type="ECO:0000256" key="15">
    <source>
        <dbReference type="ARBA" id="ARBA00022884"/>
    </source>
</evidence>
<evidence type="ECO:0000256" key="23">
    <source>
        <dbReference type="SAM" id="MobiDB-lite"/>
    </source>
</evidence>
<evidence type="ECO:0000256" key="16">
    <source>
        <dbReference type="ARBA" id="ARBA00023015"/>
    </source>
</evidence>
<evidence type="ECO:0000256" key="5">
    <source>
        <dbReference type="ARBA" id="ARBA00010774"/>
    </source>
</evidence>
<gene>
    <name evidence="25" type="primary">CCR4_1</name>
    <name evidence="25" type="ORF">BGZ95_003111</name>
</gene>
<keyword evidence="26" id="KW-1185">Reference proteome</keyword>
<dbReference type="FunFam" id="3.60.10.10:FF:000037">
    <property type="entry name" value="Glucose-repressible alcohol dehydrogenase transcriptional effector"/>
    <property type="match status" value="1"/>
</dbReference>
<feature type="compositionally biased region" description="Gly residues" evidence="23">
    <location>
        <begin position="674"/>
        <end position="684"/>
    </location>
</feature>
<evidence type="ECO:0000256" key="14">
    <source>
        <dbReference type="ARBA" id="ARBA00022842"/>
    </source>
</evidence>
<evidence type="ECO:0000259" key="24">
    <source>
        <dbReference type="Pfam" id="PF03372"/>
    </source>
</evidence>
<keyword evidence="7" id="KW-0963">Cytoplasm</keyword>
<dbReference type="PANTHER" id="PTHR12121:SF100">
    <property type="entry name" value="POLY(A)-SPECIFIC RIBONUCLEASE"/>
    <property type="match status" value="1"/>
</dbReference>
<feature type="region of interest" description="Disordered" evidence="23">
    <location>
        <begin position="130"/>
        <end position="169"/>
    </location>
</feature>
<keyword evidence="10" id="KW-0479">Metal-binding</keyword>
<keyword evidence="11" id="KW-0677">Repeat</keyword>
<dbReference type="AlphaFoldDB" id="A0AAD4D4N5"/>
<dbReference type="GO" id="GO:0004535">
    <property type="term" value="F:poly(A)-specific ribonuclease activity"/>
    <property type="evidence" value="ECO:0007669"/>
    <property type="project" value="UniProtKB-EC"/>
</dbReference>
<dbReference type="PROSITE" id="PS51450">
    <property type="entry name" value="LRR"/>
    <property type="match status" value="1"/>
</dbReference>
<dbReference type="PANTHER" id="PTHR12121">
    <property type="entry name" value="CARBON CATABOLITE REPRESSOR PROTEIN 4"/>
    <property type="match status" value="1"/>
</dbReference>
<dbReference type="GO" id="GO:0005737">
    <property type="term" value="C:cytoplasm"/>
    <property type="evidence" value="ECO:0007669"/>
    <property type="project" value="UniProtKB-SubCell"/>
</dbReference>
<keyword evidence="9" id="KW-0540">Nuclease</keyword>
<feature type="compositionally biased region" description="Low complexity" evidence="23">
    <location>
        <begin position="66"/>
        <end position="77"/>
    </location>
</feature>
<feature type="region of interest" description="Disordered" evidence="23">
    <location>
        <begin position="11"/>
        <end position="35"/>
    </location>
</feature>
<dbReference type="GO" id="GO:0046872">
    <property type="term" value="F:metal ion binding"/>
    <property type="evidence" value="ECO:0007669"/>
    <property type="project" value="UniProtKB-KW"/>
</dbReference>
<comment type="subcellular location">
    <subcellularLocation>
        <location evidence="4">Cytoplasm</location>
    </subcellularLocation>
    <subcellularLocation>
        <location evidence="3">Nucleus</location>
    </subcellularLocation>
</comment>
<feature type="compositionally biased region" description="Low complexity" evidence="23">
    <location>
        <begin position="662"/>
        <end position="673"/>
    </location>
</feature>
<evidence type="ECO:0000256" key="17">
    <source>
        <dbReference type="ARBA" id="ARBA00023163"/>
    </source>
</evidence>
<evidence type="ECO:0000256" key="8">
    <source>
        <dbReference type="ARBA" id="ARBA00022614"/>
    </source>
</evidence>
<name>A0AAD4D4N5_9FUNG</name>
<evidence type="ECO:0000256" key="20">
    <source>
        <dbReference type="ARBA" id="ARBA00030493"/>
    </source>
</evidence>
<feature type="region of interest" description="Disordered" evidence="23">
    <location>
        <begin position="63"/>
        <end position="85"/>
    </location>
</feature>
<evidence type="ECO:0000256" key="10">
    <source>
        <dbReference type="ARBA" id="ARBA00022723"/>
    </source>
</evidence>
<dbReference type="SUPFAM" id="SSF52058">
    <property type="entry name" value="L domain-like"/>
    <property type="match status" value="1"/>
</dbReference>
<evidence type="ECO:0000256" key="9">
    <source>
        <dbReference type="ARBA" id="ARBA00022722"/>
    </source>
</evidence>
<dbReference type="EC" id="3.1.13.4" evidence="6"/>
<evidence type="ECO:0000256" key="2">
    <source>
        <dbReference type="ARBA" id="ARBA00001946"/>
    </source>
</evidence>
<comment type="catalytic activity">
    <reaction evidence="1">
        <text>Exonucleolytic cleavage of poly(A) to 5'-AMP.</text>
        <dbReference type="EC" id="3.1.13.4"/>
    </reaction>
</comment>
<evidence type="ECO:0000256" key="22">
    <source>
        <dbReference type="ARBA" id="ARBA00033317"/>
    </source>
</evidence>
<evidence type="ECO:0000256" key="18">
    <source>
        <dbReference type="ARBA" id="ARBA00023242"/>
    </source>
</evidence>
<keyword evidence="13" id="KW-0269">Exonuclease</keyword>
<dbReference type="SMART" id="SM00369">
    <property type="entry name" value="LRR_TYP"/>
    <property type="match status" value="2"/>
</dbReference>
<dbReference type="Gene3D" id="3.60.10.10">
    <property type="entry name" value="Endonuclease/exonuclease/phosphatase"/>
    <property type="match status" value="1"/>
</dbReference>
<dbReference type="InterPro" id="IPR001611">
    <property type="entry name" value="Leu-rich_rpt"/>
</dbReference>
<evidence type="ECO:0000313" key="26">
    <source>
        <dbReference type="Proteomes" id="UP001194580"/>
    </source>
</evidence>
<keyword evidence="18" id="KW-0539">Nucleus</keyword>
<keyword evidence="17" id="KW-0804">Transcription</keyword>
<feature type="domain" description="Endonuclease/exonuclease/phosphatase" evidence="24">
    <location>
        <begin position="335"/>
        <end position="636"/>
    </location>
</feature>
<evidence type="ECO:0000256" key="4">
    <source>
        <dbReference type="ARBA" id="ARBA00004496"/>
    </source>
</evidence>